<dbReference type="VEuPathDB" id="TriTrypDB:TcIL3000_0_00950"/>
<gene>
    <name evidence="1" type="ORF">TCIL3000_0_00950</name>
</gene>
<keyword evidence="2" id="KW-1185">Reference proteome</keyword>
<organism evidence="1 2">
    <name type="scientific">Trypanosoma congolense (strain IL3000)</name>
    <dbReference type="NCBI Taxonomy" id="1068625"/>
    <lineage>
        <taxon>Eukaryota</taxon>
        <taxon>Discoba</taxon>
        <taxon>Euglenozoa</taxon>
        <taxon>Kinetoplastea</taxon>
        <taxon>Metakinetoplastina</taxon>
        <taxon>Trypanosomatida</taxon>
        <taxon>Trypanosomatidae</taxon>
        <taxon>Trypanosoma</taxon>
        <taxon>Nannomonas</taxon>
    </lineage>
</organism>
<dbReference type="Proteomes" id="UP000000702">
    <property type="component" value="Unassembled WGS sequence"/>
</dbReference>
<protein>
    <submittedName>
        <fullName evidence="1">WGS project CAEQ00000000 data, annotated contig 32</fullName>
    </submittedName>
</protein>
<sequence length="174" mass="19591">MGEELELHRNLSREWGLWGRRPTETFLGKPIGDTGVIEWRSRDVGGGSCGERKVPWKRFVLVCLFPAVKGVVEGVRPGGVDGLLVWASGSWVGHTKTQGRDFPGTPHGSDTRRPAKLGHIFTRVCHPHRRVTTGCLAHSPVPKAPIRLPTERSLVARQYKSLHHPVWRKFRWTL</sequence>
<dbReference type="EMBL" id="CAEQ01002073">
    <property type="protein sequence ID" value="CCD15841.1"/>
    <property type="molecule type" value="Genomic_DNA"/>
</dbReference>
<evidence type="ECO:0000313" key="1">
    <source>
        <dbReference type="EMBL" id="CCD15841.1"/>
    </source>
</evidence>
<dbReference type="AlphaFoldDB" id="F9WEX5"/>
<reference evidence="1 2" key="2">
    <citation type="journal article" date="2012" name="Proc. Natl. Acad. Sci. U.S.A.">
        <title>Antigenic diversity is generated by distinct evolutionary mechanisms in African trypanosome species.</title>
        <authorList>
            <person name="Jackson A.P."/>
            <person name="Berry A."/>
            <person name="Aslett M."/>
            <person name="Allison H.C."/>
            <person name="Burton P."/>
            <person name="Vavrova-Anderson J."/>
            <person name="Brown R."/>
            <person name="Browne H."/>
            <person name="Corton N."/>
            <person name="Hauser H."/>
            <person name="Gamble J."/>
            <person name="Gilderthorp R."/>
            <person name="Marcello L."/>
            <person name="McQuillan J."/>
            <person name="Otto T.D."/>
            <person name="Quail M.A."/>
            <person name="Sanders M.J."/>
            <person name="van Tonder A."/>
            <person name="Ginger M.L."/>
            <person name="Field M.C."/>
            <person name="Barry J.D."/>
            <person name="Hertz-Fowler C."/>
            <person name="Berriman M."/>
        </authorList>
    </citation>
    <scope>NUCLEOTIDE SEQUENCE [LARGE SCALE GENOMIC DNA]</scope>
    <source>
        <strain evidence="1 2">IL3000</strain>
    </source>
</reference>
<comment type="caution">
    <text evidence="1">The sequence shown here is derived from an EMBL/GenBank/DDBJ whole genome shotgun (WGS) entry which is preliminary data.</text>
</comment>
<reference evidence="2" key="1">
    <citation type="submission" date="2011-07" db="EMBL/GenBank/DDBJ databases">
        <title>Divergent evolution of antigenic variation in African trypanosomes.</title>
        <authorList>
            <person name="Jackson A.P."/>
            <person name="Berry A."/>
            <person name="Allison H.C."/>
            <person name="Burton P."/>
            <person name="Anderson J."/>
            <person name="Aslett M."/>
            <person name="Brown R."/>
            <person name="Corton N."/>
            <person name="Harris D."/>
            <person name="Hauser H."/>
            <person name="Gamble J."/>
            <person name="Gilderthorp R."/>
            <person name="McQuillan J."/>
            <person name="Quail M.A."/>
            <person name="Sanders M."/>
            <person name="Van Tonder A."/>
            <person name="Ginger M.L."/>
            <person name="Donelson J.E."/>
            <person name="Field M.C."/>
            <person name="Barry J.D."/>
            <person name="Berriman M."/>
            <person name="Hertz-Fowler C."/>
        </authorList>
    </citation>
    <scope>NUCLEOTIDE SEQUENCE [LARGE SCALE GENOMIC DNA]</scope>
    <source>
        <strain evidence="2">IL3000</strain>
    </source>
</reference>
<proteinExistence type="predicted"/>
<evidence type="ECO:0000313" key="2">
    <source>
        <dbReference type="Proteomes" id="UP000000702"/>
    </source>
</evidence>
<accession>F9WEX5</accession>
<name>F9WEX5_TRYCI</name>